<evidence type="ECO:0000256" key="6">
    <source>
        <dbReference type="ARBA" id="ARBA00023242"/>
    </source>
</evidence>
<keyword evidence="5" id="KW-0804">Transcription</keyword>
<dbReference type="STRING" id="7574.A0A1S3HQ10"/>
<accession>A0A1S3HQ10</accession>
<dbReference type="GO" id="GO:0005634">
    <property type="term" value="C:nucleus"/>
    <property type="evidence" value="ECO:0007669"/>
    <property type="project" value="UniProtKB-SubCell"/>
</dbReference>
<dbReference type="SMART" id="SM00353">
    <property type="entry name" value="HLH"/>
    <property type="match status" value="1"/>
</dbReference>
<dbReference type="InterPro" id="IPR052207">
    <property type="entry name" value="Max-like/E-box_TFs"/>
</dbReference>
<evidence type="ECO:0000259" key="9">
    <source>
        <dbReference type="PROSITE" id="PS50888"/>
    </source>
</evidence>
<sequence length="962" mass="107103">MFLHEAPLTPIAMAKSDIFDTDSSDEDQKKIDDWEESDNDKFIHSGHFMLSRVHGYDDEKTISDQPVPPVSKASGGYDFATASREPQQTYNFGDGTLHGICFTIDDSFTKLFECMTLAYSGKLCSPKFKNFRGLKLRLKDKLRLNNIIWREWHMQYVKGQFPVVCQFATPVSDDTHIRPEAVVLEGKYWKRKLEVVTAEYKKWRVFYKHRLKCRPPTSDIHLPSHADLLQRVAEQDSFRFANTLQPPRSPQMNDDDFYMDFTDTLFSSLNMPFAFPNPKEMGLLGNADFIQPGLIQLQPALEDFMDTLEPLQDIITSLHKPMSSPNLTTSQSPLPTIDMNSAAGVLRNQMFSQPVPEGDGMPMTDDMSLLTALEQTSQTLNQQQQLQLQDQGLSLTGNVTILTPSFSQQQQQRDIGLDNVGVNLQLQYDNQAAANLQQIQTVASQNDSTKAKVNYRTTNLQNDLDSSLPISVHPERLSQQQQVQQQQQQQTQQQPLRSFLVKLNDTQPTGKLPINKIQTRVVQKPPVSAQSILNSQKPAKTKKASATVTFASQQHQKPQQQPVAKKDGDFVVPKGKPTFNRAKPRTIVPAPTVPPAATIAMTTQPSGTSITQQNTFLAQLLTTGDISGTYPGANITMKTETPASCGGKMFTPIRPAPPVSTTAVTTNSMSMIAAVASLENSSMSSPLSLQKNPLLGTVTSLPGSSLSSGDYTALSNSPEYKYNADSPPGYLTASASPDSDVPSPGKAFRPKNEDERQQYKEHRRVSHISAEQKRRGNIKQGGFDVLHTLIPALIQNPNAKISKAQMLQKTAEYCKKLKSDRKQMQDEAEILRQEIESLNSAINTCQSQLPATGAPVTRQRADQMREMFDEYVRSRTLQNWKFWIFSTIIRPLFDSYNNMVSTASAEELCRTVLAWLDQHCSLVALRPGVLNSLRQLSTSTSILSDPSRVPEQAQAAVGKKPG</sequence>
<evidence type="ECO:0000313" key="11">
    <source>
        <dbReference type="RefSeq" id="XP_013388119.1"/>
    </source>
</evidence>
<keyword evidence="7" id="KW-0175">Coiled coil</keyword>
<dbReference type="GO" id="GO:0046983">
    <property type="term" value="F:protein dimerization activity"/>
    <property type="evidence" value="ECO:0007669"/>
    <property type="project" value="InterPro"/>
</dbReference>
<evidence type="ECO:0000256" key="8">
    <source>
        <dbReference type="SAM" id="MobiDB-lite"/>
    </source>
</evidence>
<dbReference type="InterPro" id="IPR036638">
    <property type="entry name" value="HLH_DNA-bd_sf"/>
</dbReference>
<dbReference type="InterPro" id="IPR011598">
    <property type="entry name" value="bHLH_dom"/>
</dbReference>
<comment type="subcellular location">
    <subcellularLocation>
        <location evidence="1">Nucleus</location>
    </subcellularLocation>
</comment>
<dbReference type="FunFam" id="4.10.280.10:FF:000028">
    <property type="entry name" value="MLX interacting protein like"/>
    <property type="match status" value="1"/>
</dbReference>
<dbReference type="RefSeq" id="XP_013388121.1">
    <property type="nucleotide sequence ID" value="XM_013532667.2"/>
</dbReference>
<dbReference type="SUPFAM" id="SSF47459">
    <property type="entry name" value="HLH, helix-loop-helix DNA-binding domain"/>
    <property type="match status" value="1"/>
</dbReference>
<evidence type="ECO:0000256" key="3">
    <source>
        <dbReference type="ARBA" id="ARBA00023015"/>
    </source>
</evidence>
<feature type="compositionally biased region" description="Basic and acidic residues" evidence="8">
    <location>
        <begin position="750"/>
        <end position="760"/>
    </location>
</feature>
<evidence type="ECO:0000256" key="5">
    <source>
        <dbReference type="ARBA" id="ARBA00023163"/>
    </source>
</evidence>
<dbReference type="RefSeq" id="XP_013388119.1">
    <property type="nucleotide sequence ID" value="XM_013532665.2"/>
</dbReference>
<organism evidence="12">
    <name type="scientific">Lingula anatina</name>
    <name type="common">Brachiopod</name>
    <name type="synonym">Lingula unguis</name>
    <dbReference type="NCBI Taxonomy" id="7574"/>
    <lineage>
        <taxon>Eukaryota</taxon>
        <taxon>Metazoa</taxon>
        <taxon>Spiralia</taxon>
        <taxon>Lophotrochozoa</taxon>
        <taxon>Brachiopoda</taxon>
        <taxon>Linguliformea</taxon>
        <taxon>Lingulata</taxon>
        <taxon>Lingulida</taxon>
        <taxon>Linguloidea</taxon>
        <taxon>Lingulidae</taxon>
        <taxon>Lingula</taxon>
    </lineage>
</organism>
<keyword evidence="2" id="KW-0597">Phosphoprotein</keyword>
<feature type="compositionally biased region" description="Low complexity" evidence="8">
    <location>
        <begin position="733"/>
        <end position="744"/>
    </location>
</feature>
<feature type="compositionally biased region" description="Low complexity" evidence="8">
    <location>
        <begin position="553"/>
        <end position="562"/>
    </location>
</feature>
<feature type="coiled-coil region" evidence="7">
    <location>
        <begin position="807"/>
        <end position="848"/>
    </location>
</feature>
<keyword evidence="3" id="KW-0805">Transcription regulation</keyword>
<evidence type="ECO:0000313" key="10">
    <source>
        <dbReference type="Proteomes" id="UP000085678"/>
    </source>
</evidence>
<dbReference type="CDD" id="cd21739">
    <property type="entry name" value="NES2-NLS_ChREBP-like"/>
    <property type="match status" value="1"/>
</dbReference>
<dbReference type="RefSeq" id="XP_013388120.1">
    <property type="nucleotide sequence ID" value="XM_013532666.2"/>
</dbReference>
<evidence type="ECO:0000313" key="12">
    <source>
        <dbReference type="RefSeq" id="XP_013388120.1"/>
    </source>
</evidence>
<keyword evidence="6" id="KW-0539">Nucleus</keyword>
<evidence type="ECO:0000313" key="13">
    <source>
        <dbReference type="RefSeq" id="XP_013388121.1"/>
    </source>
</evidence>
<dbReference type="PANTHER" id="PTHR15741:SF37">
    <property type="entry name" value="LD38259P"/>
    <property type="match status" value="1"/>
</dbReference>
<evidence type="ECO:0000256" key="1">
    <source>
        <dbReference type="ARBA" id="ARBA00004123"/>
    </source>
</evidence>
<gene>
    <name evidence="11 12 13" type="primary">LOC106157152</name>
</gene>
<dbReference type="KEGG" id="lak:106157152"/>
<dbReference type="GO" id="GO:0000981">
    <property type="term" value="F:DNA-binding transcription factor activity, RNA polymerase II-specific"/>
    <property type="evidence" value="ECO:0007669"/>
    <property type="project" value="TreeGrafter"/>
</dbReference>
<evidence type="ECO:0000256" key="2">
    <source>
        <dbReference type="ARBA" id="ARBA00022553"/>
    </source>
</evidence>
<name>A0A1S3HQ10_LINAN</name>
<feature type="domain" description="BHLH" evidence="9">
    <location>
        <begin position="762"/>
        <end position="817"/>
    </location>
</feature>
<dbReference type="Proteomes" id="UP000085678">
    <property type="component" value="Unplaced"/>
</dbReference>
<dbReference type="OrthoDB" id="6086776at2759"/>
<proteinExistence type="predicted"/>
<keyword evidence="4" id="KW-0238">DNA-binding</keyword>
<dbReference type="Pfam" id="PF00010">
    <property type="entry name" value="HLH"/>
    <property type="match status" value="1"/>
</dbReference>
<dbReference type="Gene3D" id="4.10.280.10">
    <property type="entry name" value="Helix-loop-helix DNA-binding domain"/>
    <property type="match status" value="1"/>
</dbReference>
<dbReference type="CDD" id="cd11405">
    <property type="entry name" value="bHLHzip_MLXIP_like"/>
    <property type="match status" value="1"/>
</dbReference>
<feature type="region of interest" description="Disordered" evidence="8">
    <location>
        <begin position="551"/>
        <end position="570"/>
    </location>
</feature>
<dbReference type="PANTHER" id="PTHR15741">
    <property type="entry name" value="BASIC HELIX-LOOP-HELIX ZIP TRANSCRIPTION FACTOR"/>
    <property type="match status" value="1"/>
</dbReference>
<dbReference type="GO" id="GO:0000978">
    <property type="term" value="F:RNA polymerase II cis-regulatory region sequence-specific DNA binding"/>
    <property type="evidence" value="ECO:0007669"/>
    <property type="project" value="TreeGrafter"/>
</dbReference>
<dbReference type="AlphaFoldDB" id="A0A1S3HQ10"/>
<dbReference type="PROSITE" id="PS50888">
    <property type="entry name" value="BHLH"/>
    <property type="match status" value="1"/>
</dbReference>
<keyword evidence="10" id="KW-1185">Reference proteome</keyword>
<feature type="region of interest" description="Disordered" evidence="8">
    <location>
        <begin position="722"/>
        <end position="774"/>
    </location>
</feature>
<evidence type="ECO:0000256" key="7">
    <source>
        <dbReference type="SAM" id="Coils"/>
    </source>
</evidence>
<protein>
    <submittedName>
        <fullName evidence="11">MLX-interacting protein isoform X1</fullName>
    </submittedName>
    <submittedName>
        <fullName evidence="12">MLX-interacting protein isoform X2</fullName>
    </submittedName>
    <submittedName>
        <fullName evidence="13">MLX-interacting protein isoform X3</fullName>
    </submittedName>
</protein>
<reference evidence="11 12" key="1">
    <citation type="submission" date="2023-09" db="UniProtKB">
        <authorList>
            <consortium name="RefSeq"/>
        </authorList>
    </citation>
    <scope>IDENTIFICATION</scope>
    <source>
        <tissue evidence="11 12">Gonads</tissue>
    </source>
</reference>
<evidence type="ECO:0000256" key="4">
    <source>
        <dbReference type="ARBA" id="ARBA00023125"/>
    </source>
</evidence>
<dbReference type="GeneID" id="106157152"/>